<dbReference type="GO" id="GO:0005737">
    <property type="term" value="C:cytoplasm"/>
    <property type="evidence" value="ECO:0007669"/>
    <property type="project" value="UniProtKB-ARBA"/>
</dbReference>
<dbReference type="Pfam" id="PF05719">
    <property type="entry name" value="GPP34"/>
    <property type="match status" value="1"/>
</dbReference>
<evidence type="ECO:0000256" key="3">
    <source>
        <dbReference type="ARBA" id="ARBA00023121"/>
    </source>
</evidence>
<dbReference type="EMBL" id="JAEACQ010000162">
    <property type="protein sequence ID" value="MBL7627624.1"/>
    <property type="molecule type" value="Genomic_DNA"/>
</dbReference>
<accession>A0A937RHU6</accession>
<dbReference type="GO" id="GO:0012505">
    <property type="term" value="C:endomembrane system"/>
    <property type="evidence" value="ECO:0007669"/>
    <property type="project" value="UniProtKB-ARBA"/>
</dbReference>
<reference evidence="5" key="1">
    <citation type="submission" date="2020-12" db="EMBL/GenBank/DDBJ databases">
        <title>Genomic characterization of non-nitrogen-fixing Frankia strains.</title>
        <authorList>
            <person name="Carlos-Shanley C."/>
            <person name="Guerra T."/>
            <person name="Hahn D."/>
        </authorList>
    </citation>
    <scope>NUCLEOTIDE SEQUENCE</scope>
    <source>
        <strain evidence="5">CN6</strain>
    </source>
</reference>
<dbReference type="InterPro" id="IPR038261">
    <property type="entry name" value="GPP34-like_sf"/>
</dbReference>
<comment type="subcellular location">
    <subcellularLocation>
        <location evidence="1">Golgi apparatus membrane</location>
        <topology evidence="1">Peripheral membrane protein</topology>
        <orientation evidence="1">Cytoplasmic side</orientation>
    </subcellularLocation>
</comment>
<evidence type="ECO:0000256" key="2">
    <source>
        <dbReference type="ARBA" id="ARBA00023034"/>
    </source>
</evidence>
<dbReference type="AlphaFoldDB" id="A0A937RHU6"/>
<dbReference type="GO" id="GO:0070273">
    <property type="term" value="F:phosphatidylinositol-4-phosphate binding"/>
    <property type="evidence" value="ECO:0007669"/>
    <property type="project" value="InterPro"/>
</dbReference>
<keyword evidence="3" id="KW-0446">Lipid-binding</keyword>
<dbReference type="RefSeq" id="WP_202998891.1">
    <property type="nucleotide sequence ID" value="NZ_JADWYU010000096.1"/>
</dbReference>
<gene>
    <name evidence="5" type="ORF">I7412_10675</name>
</gene>
<sequence length="222" mass="23302">MLIAEELLLLALDPAEGSPVNSSRQPLTMTLSGALIAELGLAHGVVVDGKRFHPVGPTPPDPLLAAAHRAVGTVKGRRAADQVRRLDKALGGVWSTVVDRLVEEKVIGRERRRMLLFPVTRHPVLRTDLRDEVVRRAQEAARGSGPLDARTAALLALAGPSRLLEVVAPDRADHKHAKERIATATAATPVAPVVVRVLREAQAATNAAIGASVAATAGSSSA</sequence>
<dbReference type="Gene3D" id="1.10.3630.10">
    <property type="entry name" value="yeast vps74-n-term truncation variant domain like"/>
    <property type="match status" value="1"/>
</dbReference>
<evidence type="ECO:0000256" key="1">
    <source>
        <dbReference type="ARBA" id="ARBA00004255"/>
    </source>
</evidence>
<dbReference type="InterPro" id="IPR008628">
    <property type="entry name" value="GPP34-like"/>
</dbReference>
<evidence type="ECO:0000313" key="5">
    <source>
        <dbReference type="EMBL" id="MBL7627624.1"/>
    </source>
</evidence>
<evidence type="ECO:0000256" key="4">
    <source>
        <dbReference type="ARBA" id="ARBA00023136"/>
    </source>
</evidence>
<protein>
    <submittedName>
        <fullName evidence="5">GPP34 family phosphoprotein</fullName>
    </submittedName>
</protein>
<proteinExistence type="predicted"/>
<keyword evidence="2" id="KW-0333">Golgi apparatus</keyword>
<organism evidence="5 6">
    <name type="scientific">Frankia nepalensis</name>
    <dbReference type="NCBI Taxonomy" id="1836974"/>
    <lineage>
        <taxon>Bacteria</taxon>
        <taxon>Bacillati</taxon>
        <taxon>Actinomycetota</taxon>
        <taxon>Actinomycetes</taxon>
        <taxon>Frankiales</taxon>
        <taxon>Frankiaceae</taxon>
        <taxon>Frankia</taxon>
    </lineage>
</organism>
<keyword evidence="6" id="KW-1185">Reference proteome</keyword>
<keyword evidence="4" id="KW-0472">Membrane</keyword>
<evidence type="ECO:0000313" key="6">
    <source>
        <dbReference type="Proteomes" id="UP000604475"/>
    </source>
</evidence>
<comment type="caution">
    <text evidence="5">The sequence shown here is derived from an EMBL/GenBank/DDBJ whole genome shotgun (WGS) entry which is preliminary data.</text>
</comment>
<dbReference type="Proteomes" id="UP000604475">
    <property type="component" value="Unassembled WGS sequence"/>
</dbReference>
<name>A0A937RHU6_9ACTN</name>